<keyword evidence="1" id="KW-0472">Membrane</keyword>
<proteinExistence type="predicted"/>
<evidence type="ECO:0000313" key="3">
    <source>
        <dbReference type="Proteomes" id="UP001063698"/>
    </source>
</evidence>
<evidence type="ECO:0000256" key="1">
    <source>
        <dbReference type="SAM" id="Phobius"/>
    </source>
</evidence>
<name>A0A977KCX0_9CREN</name>
<dbReference type="Pfam" id="PF04341">
    <property type="entry name" value="DUF485"/>
    <property type="match status" value="1"/>
</dbReference>
<keyword evidence="3" id="KW-1185">Reference proteome</keyword>
<keyword evidence="1" id="KW-0812">Transmembrane</keyword>
<keyword evidence="1" id="KW-1133">Transmembrane helix</keyword>
<dbReference type="Proteomes" id="UP001063698">
    <property type="component" value="Chromosome"/>
</dbReference>
<dbReference type="EMBL" id="CP006868">
    <property type="protein sequence ID" value="UXD22766.1"/>
    <property type="molecule type" value="Genomic_DNA"/>
</dbReference>
<dbReference type="InterPro" id="IPR007436">
    <property type="entry name" value="DUF485"/>
</dbReference>
<reference evidence="2" key="1">
    <citation type="submission" date="2013-11" db="EMBL/GenBank/DDBJ databases">
        <title>Comparative genomics of Ignicoccus.</title>
        <authorList>
            <person name="Podar M."/>
        </authorList>
    </citation>
    <scope>NUCLEOTIDE SEQUENCE</scope>
    <source>
        <strain evidence="2">DSM 13166</strain>
    </source>
</reference>
<dbReference type="AlphaFoldDB" id="A0A977KCX0"/>
<organism evidence="2 3">
    <name type="scientific">Ignicoccus pacificus DSM 13166</name>
    <dbReference type="NCBI Taxonomy" id="940294"/>
    <lineage>
        <taxon>Archaea</taxon>
        <taxon>Thermoproteota</taxon>
        <taxon>Thermoprotei</taxon>
        <taxon>Desulfurococcales</taxon>
        <taxon>Desulfurococcaceae</taxon>
        <taxon>Ignicoccus</taxon>
    </lineage>
</organism>
<gene>
    <name evidence="2" type="ORF">IPA_08065</name>
</gene>
<feature type="transmembrane region" description="Helical" evidence="1">
    <location>
        <begin position="35"/>
        <end position="55"/>
    </location>
</feature>
<feature type="transmembrane region" description="Helical" evidence="1">
    <location>
        <begin position="6"/>
        <end position="23"/>
    </location>
</feature>
<protein>
    <submittedName>
        <fullName evidence="2">Uncharacterized protein</fullName>
    </submittedName>
</protein>
<dbReference type="KEGG" id="ipc:IPA_08065"/>
<evidence type="ECO:0000313" key="2">
    <source>
        <dbReference type="EMBL" id="UXD22766.1"/>
    </source>
</evidence>
<accession>A0A977KCX0</accession>
<sequence length="59" mass="6434">MIVPYLIVYFGMAILFGAFKKVAGTPIAGGLTVGLAYALLMFPITWGTVILYTYLKSKE</sequence>